<evidence type="ECO:0000256" key="6">
    <source>
        <dbReference type="ARBA" id="ARBA00022960"/>
    </source>
</evidence>
<dbReference type="GO" id="GO:0008955">
    <property type="term" value="F:peptidoglycan glycosyltransferase activity"/>
    <property type="evidence" value="ECO:0007669"/>
    <property type="project" value="UniProtKB-EC"/>
</dbReference>
<dbReference type="GO" id="GO:0005737">
    <property type="term" value="C:cytoplasm"/>
    <property type="evidence" value="ECO:0007669"/>
    <property type="project" value="InterPro"/>
</dbReference>
<feature type="region of interest" description="Disordered" evidence="12">
    <location>
        <begin position="1"/>
        <end position="49"/>
    </location>
</feature>
<evidence type="ECO:0000256" key="3">
    <source>
        <dbReference type="ARBA" id="ARBA00022676"/>
    </source>
</evidence>
<dbReference type="PANTHER" id="PTHR32282:SF33">
    <property type="entry name" value="PEPTIDOGLYCAN GLYCOSYLTRANSFERASE"/>
    <property type="match status" value="1"/>
</dbReference>
<gene>
    <name evidence="16" type="ORF">MNBD_ALPHA06-487</name>
</gene>
<feature type="domain" description="Glycosyl transferase family 51" evidence="15">
    <location>
        <begin position="119"/>
        <end position="284"/>
    </location>
</feature>
<evidence type="ECO:0000256" key="1">
    <source>
        <dbReference type="ARBA" id="ARBA00022645"/>
    </source>
</evidence>
<keyword evidence="13" id="KW-0472">Membrane</keyword>
<accession>A0A3B0R428</accession>
<feature type="compositionally biased region" description="Low complexity" evidence="12">
    <location>
        <begin position="1"/>
        <end position="10"/>
    </location>
</feature>
<evidence type="ECO:0000256" key="10">
    <source>
        <dbReference type="ARBA" id="ARBA00044770"/>
    </source>
</evidence>
<name>A0A3B0R428_9ZZZZ</name>
<keyword evidence="13" id="KW-1133">Transmembrane helix</keyword>
<feature type="compositionally biased region" description="Polar residues" evidence="12">
    <location>
        <begin position="28"/>
        <end position="37"/>
    </location>
</feature>
<evidence type="ECO:0000256" key="7">
    <source>
        <dbReference type="ARBA" id="ARBA00022984"/>
    </source>
</evidence>
<evidence type="ECO:0000256" key="11">
    <source>
        <dbReference type="ARBA" id="ARBA00049902"/>
    </source>
</evidence>
<sequence length="680" mass="74854">MANRRNNNSNKNRRKPITVGKRHRSDAQKTAAQTRPANHQARRTKKPKQKKPSFLRWAFGKLFYWSLVMGSWVGLIGAFVLATYASDLPDTGSIWNVERQPSITYLDKTGSIIAIQGAAYAPPVQLDQVPPELIDAVLSVEDRRFYSHFGIDPLGLLRAAITNAKAGRIVQGGSTLTQQLAKNLFLSSERTYKRKIQEVMLALWLERKFSKDEILSLYLNRVYFGRGAWGVEAASRSYFGKPVSKLDLGESAMIAGLLKAPNRYSPTSDLTRAERRATIVLDVMVKNRKISPKLRELAFATPIRVRPSKATPSASYFIDWLAPKVRRQVGEVKTDLIVTTTLDLAAQRAAERALSRYLTDEQASKLASQGALVALDQSGAVQAMAGGKSYAKSQFNRATQARRQPGSAFKPFVYLAAIEAGLTPWTIRDDKPISIGDWSPQNYKKEYKGEMSLTTALAKSVNTIAVQLTEETGRSKVARTARRLGLNSSIATTRSMSLGSNETSLIELSSAYAPFANGGYRASPHGMVQIKVREGPVLWQRNQVPPSKVIETHDLAAINLMLQAVVSEGTGRRARISGVKIGGKTGTTNDFRDAWFIGYGRGRTAGVWVGDDKNRAMDYVTGGTLPTSIWHAFMAEWLPSLAIPEPVEPPQTQIPPPQISEEPAPDDLTGLLVSLAEKLE</sequence>
<reference evidence="16" key="1">
    <citation type="submission" date="2018-06" db="EMBL/GenBank/DDBJ databases">
        <authorList>
            <person name="Zhirakovskaya E."/>
        </authorList>
    </citation>
    <scope>NUCLEOTIDE SEQUENCE</scope>
</reference>
<evidence type="ECO:0000256" key="12">
    <source>
        <dbReference type="SAM" id="MobiDB-lite"/>
    </source>
</evidence>
<dbReference type="InterPro" id="IPR036950">
    <property type="entry name" value="PBP_transglycosylase"/>
</dbReference>
<dbReference type="GO" id="GO:0009252">
    <property type="term" value="P:peptidoglycan biosynthetic process"/>
    <property type="evidence" value="ECO:0007669"/>
    <property type="project" value="UniProtKB-KW"/>
</dbReference>
<dbReference type="InterPro" id="IPR001264">
    <property type="entry name" value="Glyco_trans_51"/>
</dbReference>
<keyword evidence="1" id="KW-0121">Carboxypeptidase</keyword>
<feature type="compositionally biased region" description="Basic residues" evidence="12">
    <location>
        <begin position="40"/>
        <end position="49"/>
    </location>
</feature>
<dbReference type="GO" id="GO:0006426">
    <property type="term" value="P:glycyl-tRNA aminoacylation"/>
    <property type="evidence" value="ECO:0007669"/>
    <property type="project" value="InterPro"/>
</dbReference>
<proteinExistence type="predicted"/>
<dbReference type="SUPFAM" id="SSF56601">
    <property type="entry name" value="beta-lactamase/transpeptidase-like"/>
    <property type="match status" value="1"/>
</dbReference>
<evidence type="ECO:0000313" key="16">
    <source>
        <dbReference type="EMBL" id="VAV88234.1"/>
    </source>
</evidence>
<keyword evidence="9" id="KW-0961">Cell wall biogenesis/degradation</keyword>
<keyword evidence="7" id="KW-0573">Peptidoglycan synthesis</keyword>
<dbReference type="GO" id="GO:0071555">
    <property type="term" value="P:cell wall organization"/>
    <property type="evidence" value="ECO:0007669"/>
    <property type="project" value="UniProtKB-KW"/>
</dbReference>
<dbReference type="Gene3D" id="1.10.3810.10">
    <property type="entry name" value="Biosynthetic peptidoglycan transglycosylase-like"/>
    <property type="match status" value="1"/>
</dbReference>
<evidence type="ECO:0000259" key="15">
    <source>
        <dbReference type="Pfam" id="PF00912"/>
    </source>
</evidence>
<keyword evidence="8" id="KW-0511">Multifunctional enzyme</keyword>
<dbReference type="GO" id="GO:0005524">
    <property type="term" value="F:ATP binding"/>
    <property type="evidence" value="ECO:0007669"/>
    <property type="project" value="InterPro"/>
</dbReference>
<feature type="transmembrane region" description="Helical" evidence="13">
    <location>
        <begin position="62"/>
        <end position="84"/>
    </location>
</feature>
<dbReference type="Pfam" id="PF00905">
    <property type="entry name" value="Transpeptidase"/>
    <property type="match status" value="1"/>
</dbReference>
<dbReference type="EMBL" id="UOEE01000060">
    <property type="protein sequence ID" value="VAV88234.1"/>
    <property type="molecule type" value="Genomic_DNA"/>
</dbReference>
<dbReference type="GO" id="GO:0008658">
    <property type="term" value="F:penicillin binding"/>
    <property type="evidence" value="ECO:0007669"/>
    <property type="project" value="InterPro"/>
</dbReference>
<feature type="domain" description="Penicillin-binding protein transpeptidase" evidence="14">
    <location>
        <begin position="371"/>
        <end position="599"/>
    </location>
</feature>
<dbReference type="FunFam" id="1.10.3810.10:FF:000001">
    <property type="entry name" value="Penicillin-binding protein 1A"/>
    <property type="match status" value="1"/>
</dbReference>
<keyword evidence="5" id="KW-0378">Hydrolase</keyword>
<keyword evidence="4 16" id="KW-0808">Transferase</keyword>
<dbReference type="InterPro" id="IPR050396">
    <property type="entry name" value="Glycosyltr_51/Transpeptidase"/>
</dbReference>
<dbReference type="GO" id="GO:0006508">
    <property type="term" value="P:proteolysis"/>
    <property type="evidence" value="ECO:0007669"/>
    <property type="project" value="UniProtKB-KW"/>
</dbReference>
<dbReference type="GO" id="GO:0004820">
    <property type="term" value="F:glycine-tRNA ligase activity"/>
    <property type="evidence" value="ECO:0007669"/>
    <property type="project" value="InterPro"/>
</dbReference>
<dbReference type="GO" id="GO:0008360">
    <property type="term" value="P:regulation of cell shape"/>
    <property type="evidence" value="ECO:0007669"/>
    <property type="project" value="UniProtKB-KW"/>
</dbReference>
<dbReference type="EC" id="2.4.99.28" evidence="10"/>
<evidence type="ECO:0000256" key="9">
    <source>
        <dbReference type="ARBA" id="ARBA00023316"/>
    </source>
</evidence>
<dbReference type="PROSITE" id="PS50861">
    <property type="entry name" value="AA_TRNA_LIGASE_II_GLYAB"/>
    <property type="match status" value="1"/>
</dbReference>
<dbReference type="Pfam" id="PF00912">
    <property type="entry name" value="Transgly"/>
    <property type="match status" value="1"/>
</dbReference>
<keyword evidence="3 16" id="KW-0328">Glycosyltransferase</keyword>
<protein>
    <recommendedName>
        <fullName evidence="10">peptidoglycan glycosyltransferase</fullName>
        <ecNumber evidence="10">2.4.99.28</ecNumber>
    </recommendedName>
</protein>
<dbReference type="InterPro" id="IPR012338">
    <property type="entry name" value="Beta-lactam/transpept-like"/>
</dbReference>
<evidence type="ECO:0000256" key="4">
    <source>
        <dbReference type="ARBA" id="ARBA00022679"/>
    </source>
</evidence>
<dbReference type="InterPro" id="IPR023346">
    <property type="entry name" value="Lysozyme-like_dom_sf"/>
</dbReference>
<comment type="catalytic activity">
    <reaction evidence="11">
        <text>[GlcNAc-(1-&gt;4)-Mur2Ac(oyl-L-Ala-gamma-D-Glu-L-Lys-D-Ala-D-Ala)](n)-di-trans,octa-cis-undecaprenyl diphosphate + beta-D-GlcNAc-(1-&gt;4)-Mur2Ac(oyl-L-Ala-gamma-D-Glu-L-Lys-D-Ala-D-Ala)-di-trans,octa-cis-undecaprenyl diphosphate = [GlcNAc-(1-&gt;4)-Mur2Ac(oyl-L-Ala-gamma-D-Glu-L-Lys-D-Ala-D-Ala)](n+1)-di-trans,octa-cis-undecaprenyl diphosphate + di-trans,octa-cis-undecaprenyl diphosphate + H(+)</text>
        <dbReference type="Rhea" id="RHEA:23708"/>
        <dbReference type="Rhea" id="RHEA-COMP:9602"/>
        <dbReference type="Rhea" id="RHEA-COMP:9603"/>
        <dbReference type="ChEBI" id="CHEBI:15378"/>
        <dbReference type="ChEBI" id="CHEBI:58405"/>
        <dbReference type="ChEBI" id="CHEBI:60033"/>
        <dbReference type="ChEBI" id="CHEBI:78435"/>
        <dbReference type="EC" id="2.4.99.28"/>
    </reaction>
</comment>
<feature type="compositionally biased region" description="Basic residues" evidence="12">
    <location>
        <begin position="11"/>
        <end position="24"/>
    </location>
</feature>
<feature type="region of interest" description="Disordered" evidence="12">
    <location>
        <begin position="644"/>
        <end position="667"/>
    </location>
</feature>
<dbReference type="GO" id="GO:0030288">
    <property type="term" value="C:outer membrane-bounded periplasmic space"/>
    <property type="evidence" value="ECO:0007669"/>
    <property type="project" value="TreeGrafter"/>
</dbReference>
<evidence type="ECO:0000256" key="5">
    <source>
        <dbReference type="ARBA" id="ARBA00022801"/>
    </source>
</evidence>
<dbReference type="InterPro" id="IPR006194">
    <property type="entry name" value="Gly-tRNA-synth_heterodimer"/>
</dbReference>
<dbReference type="SUPFAM" id="SSF53955">
    <property type="entry name" value="Lysozyme-like"/>
    <property type="match status" value="1"/>
</dbReference>
<dbReference type="AlphaFoldDB" id="A0A3B0R428"/>
<keyword evidence="6" id="KW-0133">Cell shape</keyword>
<dbReference type="NCBIfam" id="TIGR02074">
    <property type="entry name" value="PBP_1a_fam"/>
    <property type="match status" value="1"/>
</dbReference>
<evidence type="ECO:0000256" key="8">
    <source>
        <dbReference type="ARBA" id="ARBA00023268"/>
    </source>
</evidence>
<dbReference type="InterPro" id="IPR001460">
    <property type="entry name" value="PCN-bd_Tpept"/>
</dbReference>
<evidence type="ECO:0000259" key="14">
    <source>
        <dbReference type="Pfam" id="PF00905"/>
    </source>
</evidence>
<keyword evidence="2" id="KW-0645">Protease</keyword>
<dbReference type="GO" id="GO:0004180">
    <property type="term" value="F:carboxypeptidase activity"/>
    <property type="evidence" value="ECO:0007669"/>
    <property type="project" value="UniProtKB-KW"/>
</dbReference>
<evidence type="ECO:0000256" key="13">
    <source>
        <dbReference type="SAM" id="Phobius"/>
    </source>
</evidence>
<organism evidence="16">
    <name type="scientific">hydrothermal vent metagenome</name>
    <dbReference type="NCBI Taxonomy" id="652676"/>
    <lineage>
        <taxon>unclassified sequences</taxon>
        <taxon>metagenomes</taxon>
        <taxon>ecological metagenomes</taxon>
    </lineage>
</organism>
<keyword evidence="13" id="KW-0812">Transmembrane</keyword>
<evidence type="ECO:0000256" key="2">
    <source>
        <dbReference type="ARBA" id="ARBA00022670"/>
    </source>
</evidence>
<dbReference type="Gene3D" id="3.40.710.10">
    <property type="entry name" value="DD-peptidase/beta-lactamase superfamily"/>
    <property type="match status" value="1"/>
</dbReference>
<dbReference type="PANTHER" id="PTHR32282">
    <property type="entry name" value="BINDING PROTEIN TRANSPEPTIDASE, PUTATIVE-RELATED"/>
    <property type="match status" value="1"/>
</dbReference>
<feature type="compositionally biased region" description="Pro residues" evidence="12">
    <location>
        <begin position="646"/>
        <end position="658"/>
    </location>
</feature>